<dbReference type="SUPFAM" id="SSF56784">
    <property type="entry name" value="HAD-like"/>
    <property type="match status" value="1"/>
</dbReference>
<dbReference type="Gene3D" id="3.40.50.1000">
    <property type="entry name" value="HAD superfamily/HAD-like"/>
    <property type="match status" value="1"/>
</dbReference>
<dbReference type="OrthoDB" id="2865258at2759"/>
<dbReference type="SFLD" id="SFLDG01129">
    <property type="entry name" value="C1.5:_HAD__Beta-PGM__Phosphata"/>
    <property type="match status" value="1"/>
</dbReference>
<dbReference type="InterPro" id="IPR010033">
    <property type="entry name" value="HAD_SF_ppase_IIIC"/>
</dbReference>
<name>A0A7R9LYD8_9ACAR</name>
<dbReference type="AlphaFoldDB" id="A0A7R9LYD8"/>
<dbReference type="PANTHER" id="PTHR17901">
    <property type="entry name" value="MAGNESIUM-DEPENDENT PHOSPHATASE 1 MDP1"/>
    <property type="match status" value="1"/>
</dbReference>
<dbReference type="EMBL" id="CAJPVJ010004022">
    <property type="protein sequence ID" value="CAG2168196.1"/>
    <property type="molecule type" value="Genomic_DNA"/>
</dbReference>
<dbReference type="InterPro" id="IPR010036">
    <property type="entry name" value="MDP_1_eu_arc"/>
</dbReference>
<dbReference type="SFLD" id="SFLDG01131">
    <property type="entry name" value="C1.5.2:_MDP_Like"/>
    <property type="match status" value="1"/>
</dbReference>
<organism evidence="1">
    <name type="scientific">Oppiella nova</name>
    <dbReference type="NCBI Taxonomy" id="334625"/>
    <lineage>
        <taxon>Eukaryota</taxon>
        <taxon>Metazoa</taxon>
        <taxon>Ecdysozoa</taxon>
        <taxon>Arthropoda</taxon>
        <taxon>Chelicerata</taxon>
        <taxon>Arachnida</taxon>
        <taxon>Acari</taxon>
        <taxon>Acariformes</taxon>
        <taxon>Sarcoptiformes</taxon>
        <taxon>Oribatida</taxon>
        <taxon>Brachypylina</taxon>
        <taxon>Oppioidea</taxon>
        <taxon>Oppiidae</taxon>
        <taxon>Oppiella</taxon>
    </lineage>
</organism>
<dbReference type="InterPro" id="IPR023214">
    <property type="entry name" value="HAD_sf"/>
</dbReference>
<evidence type="ECO:0008006" key="3">
    <source>
        <dbReference type="Google" id="ProtNLM"/>
    </source>
</evidence>
<proteinExistence type="predicted"/>
<dbReference type="SFLD" id="SFLDS00003">
    <property type="entry name" value="Haloacid_Dehalogenase"/>
    <property type="match status" value="1"/>
</dbReference>
<dbReference type="GO" id="GO:0003993">
    <property type="term" value="F:acid phosphatase activity"/>
    <property type="evidence" value="ECO:0007669"/>
    <property type="project" value="TreeGrafter"/>
</dbReference>
<dbReference type="Pfam" id="PF12689">
    <property type="entry name" value="Acid_PPase"/>
    <property type="match status" value="1"/>
</dbReference>
<gene>
    <name evidence="1" type="ORF">ONB1V03_LOCUS7688</name>
</gene>
<reference evidence="1" key="1">
    <citation type="submission" date="2020-11" db="EMBL/GenBank/DDBJ databases">
        <authorList>
            <person name="Tran Van P."/>
        </authorList>
    </citation>
    <scope>NUCLEOTIDE SEQUENCE</scope>
</reference>
<accession>A0A7R9LYD8</accession>
<dbReference type="EMBL" id="OC918847">
    <property type="protein sequence ID" value="CAD7650213.1"/>
    <property type="molecule type" value="Genomic_DNA"/>
</dbReference>
<protein>
    <recommendedName>
        <fullName evidence="3">Magnesium-dependent phosphatase 1</fullName>
    </recommendedName>
</protein>
<dbReference type="NCBIfam" id="TIGR01681">
    <property type="entry name" value="HAD-SF-IIIC"/>
    <property type="match status" value="1"/>
</dbReference>
<keyword evidence="2" id="KW-1185">Reference proteome</keyword>
<dbReference type="PANTHER" id="PTHR17901:SF14">
    <property type="entry name" value="MAGNESIUM-DEPENDENT PHOSPHATASE 1"/>
    <property type="match status" value="1"/>
</dbReference>
<evidence type="ECO:0000313" key="2">
    <source>
        <dbReference type="Proteomes" id="UP000728032"/>
    </source>
</evidence>
<dbReference type="NCBIfam" id="TIGR01685">
    <property type="entry name" value="MDP-1"/>
    <property type="match status" value="1"/>
</dbReference>
<evidence type="ECO:0000313" key="1">
    <source>
        <dbReference type="EMBL" id="CAD7650213.1"/>
    </source>
</evidence>
<dbReference type="Proteomes" id="UP000728032">
    <property type="component" value="Unassembled WGS sequence"/>
</dbReference>
<sequence length="179" mass="20594">MDYLQNKVNHLKIIIFDLDFTLWPFYVEDYKTGLPFHTDINGLHIARVDTSGRPLDGYYPEVPVILQTLSALGYTLAVASRTPWAEGAQQLLKLYDWDKYFTYKQMYPGSKLAHFDKIRRQSGAKLSEMLFFDDEIRNIKDLRGVGVHSVLVTDGIDKCVVMDAIKAFVAERELLVQEN</sequence>
<dbReference type="InterPro" id="IPR036412">
    <property type="entry name" value="HAD-like_sf"/>
</dbReference>